<dbReference type="Pfam" id="PF07743">
    <property type="entry name" value="HSCB_C"/>
    <property type="match status" value="1"/>
</dbReference>
<dbReference type="InterPro" id="IPR009073">
    <property type="entry name" value="HscB_oligo_C"/>
</dbReference>
<keyword evidence="2" id="KW-0143">Chaperone</keyword>
<reference evidence="6 7" key="1">
    <citation type="submission" date="2018-08" db="EMBL/GenBank/DDBJ databases">
        <title>Draft genome of the lignicolous fungus Coniochaeta pulveracea.</title>
        <authorList>
            <person name="Borstlap C.J."/>
            <person name="De Witt R.N."/>
            <person name="Botha A."/>
            <person name="Volschenk H."/>
        </authorList>
    </citation>
    <scope>NUCLEOTIDE SEQUENCE [LARGE SCALE GENOMIC DNA]</scope>
    <source>
        <strain evidence="6 7">CAB683</strain>
    </source>
</reference>
<comment type="caution">
    <text evidence="6">The sequence shown here is derived from an EMBL/GenBank/DDBJ whole genome shotgun (WGS) entry which is preliminary data.</text>
</comment>
<dbReference type="GO" id="GO:0044571">
    <property type="term" value="P:[2Fe-2S] cluster assembly"/>
    <property type="evidence" value="ECO:0007669"/>
    <property type="project" value="InterPro"/>
</dbReference>
<dbReference type="SUPFAM" id="SSF47144">
    <property type="entry name" value="HSC20 (HSCB), C-terminal oligomerisation domain"/>
    <property type="match status" value="1"/>
</dbReference>
<dbReference type="Proteomes" id="UP000275385">
    <property type="component" value="Unassembled WGS sequence"/>
</dbReference>
<dbReference type="PANTHER" id="PTHR14021">
    <property type="entry name" value="IRON-SULFUR CLUSTER CO-CHAPERONE PROTEIN HSCB"/>
    <property type="match status" value="1"/>
</dbReference>
<dbReference type="GO" id="GO:0001671">
    <property type="term" value="F:ATPase activator activity"/>
    <property type="evidence" value="ECO:0007669"/>
    <property type="project" value="InterPro"/>
</dbReference>
<comment type="similarity">
    <text evidence="1">Belongs to the HscB family.</text>
</comment>
<dbReference type="AlphaFoldDB" id="A0A420YFJ6"/>
<dbReference type="OrthoDB" id="448954at2759"/>
<evidence type="ECO:0000256" key="4">
    <source>
        <dbReference type="SAM" id="MobiDB-lite"/>
    </source>
</evidence>
<dbReference type="Gene3D" id="1.20.1280.20">
    <property type="entry name" value="HscB, C-terminal domain"/>
    <property type="match status" value="1"/>
</dbReference>
<dbReference type="NCBIfam" id="TIGR00714">
    <property type="entry name" value="hscB"/>
    <property type="match status" value="1"/>
</dbReference>
<feature type="coiled-coil region" evidence="3">
    <location>
        <begin position="184"/>
        <end position="211"/>
    </location>
</feature>
<name>A0A420YFJ6_9PEZI</name>
<dbReference type="GO" id="GO:0005739">
    <property type="term" value="C:mitochondrion"/>
    <property type="evidence" value="ECO:0007669"/>
    <property type="project" value="TreeGrafter"/>
</dbReference>
<proteinExistence type="inferred from homology"/>
<sequence length="267" mass="29797">MRSSIPPRTSGALAHLCAACRRRATSSNPRTFAAINAPTLPLRKQSQPPGRRWLSSTRAPWAQQPASDIPPSSVSGEGRPSPPSYYALFPSTLSDGPPPNGPFHIDVRTLRREFLRLQASSHPDFHAHANADPAARRRAEGASALINEAFRTLSNPLLRAQYLLREQYGIDMAGDEAGSITRPEGDVLEAVLEAREQIEEAEREEELLGLREENEQRILQAEEVIGEAFRSGDLEALKREVVRLRYWVNIRESIDNWEMGKPVVLEH</sequence>
<keyword evidence="3" id="KW-0175">Coiled coil</keyword>
<dbReference type="InterPro" id="IPR036386">
    <property type="entry name" value="HscB_C_sf"/>
</dbReference>
<feature type="region of interest" description="Disordered" evidence="4">
    <location>
        <begin position="30"/>
        <end position="103"/>
    </location>
</feature>
<evidence type="ECO:0000259" key="5">
    <source>
        <dbReference type="Pfam" id="PF07743"/>
    </source>
</evidence>
<dbReference type="EMBL" id="QVQW01000014">
    <property type="protein sequence ID" value="RKU46450.1"/>
    <property type="molecule type" value="Genomic_DNA"/>
</dbReference>
<accession>A0A420YFJ6</accession>
<evidence type="ECO:0000313" key="6">
    <source>
        <dbReference type="EMBL" id="RKU46450.1"/>
    </source>
</evidence>
<gene>
    <name evidence="6" type="ORF">DL546_007160</name>
</gene>
<evidence type="ECO:0000256" key="3">
    <source>
        <dbReference type="SAM" id="Coils"/>
    </source>
</evidence>
<evidence type="ECO:0000256" key="1">
    <source>
        <dbReference type="ARBA" id="ARBA00010476"/>
    </source>
</evidence>
<feature type="compositionally biased region" description="Polar residues" evidence="4">
    <location>
        <begin position="44"/>
        <end position="75"/>
    </location>
</feature>
<dbReference type="GO" id="GO:0051259">
    <property type="term" value="P:protein complex oligomerization"/>
    <property type="evidence" value="ECO:0007669"/>
    <property type="project" value="InterPro"/>
</dbReference>
<dbReference type="InterPro" id="IPR004640">
    <property type="entry name" value="HscB"/>
</dbReference>
<evidence type="ECO:0000313" key="7">
    <source>
        <dbReference type="Proteomes" id="UP000275385"/>
    </source>
</evidence>
<evidence type="ECO:0000256" key="2">
    <source>
        <dbReference type="ARBA" id="ARBA00023186"/>
    </source>
</evidence>
<keyword evidence="7" id="KW-1185">Reference proteome</keyword>
<dbReference type="Gene3D" id="1.10.287.110">
    <property type="entry name" value="DnaJ domain"/>
    <property type="match status" value="1"/>
</dbReference>
<dbReference type="STRING" id="177199.A0A420YFJ6"/>
<dbReference type="InterPro" id="IPR036869">
    <property type="entry name" value="J_dom_sf"/>
</dbReference>
<dbReference type="PANTHER" id="PTHR14021:SF15">
    <property type="entry name" value="IRON-SULFUR CLUSTER CO-CHAPERONE PROTEIN HSCB"/>
    <property type="match status" value="1"/>
</dbReference>
<organism evidence="6 7">
    <name type="scientific">Coniochaeta pulveracea</name>
    <dbReference type="NCBI Taxonomy" id="177199"/>
    <lineage>
        <taxon>Eukaryota</taxon>
        <taxon>Fungi</taxon>
        <taxon>Dikarya</taxon>
        <taxon>Ascomycota</taxon>
        <taxon>Pezizomycotina</taxon>
        <taxon>Sordariomycetes</taxon>
        <taxon>Sordariomycetidae</taxon>
        <taxon>Coniochaetales</taxon>
        <taxon>Coniochaetaceae</taxon>
        <taxon>Coniochaeta</taxon>
    </lineage>
</organism>
<protein>
    <recommendedName>
        <fullName evidence="5">Co-chaperone HscB C-terminal oligomerisation domain-containing protein</fullName>
    </recommendedName>
</protein>
<dbReference type="SUPFAM" id="SSF46565">
    <property type="entry name" value="Chaperone J-domain"/>
    <property type="match status" value="1"/>
</dbReference>
<feature type="domain" description="Co-chaperone HscB C-terminal oligomerisation" evidence="5">
    <location>
        <begin position="186"/>
        <end position="255"/>
    </location>
</feature>
<dbReference type="GO" id="GO:0051087">
    <property type="term" value="F:protein-folding chaperone binding"/>
    <property type="evidence" value="ECO:0007669"/>
    <property type="project" value="InterPro"/>
</dbReference>